<reference evidence="2 3" key="1">
    <citation type="submission" date="2018-04" db="EMBL/GenBank/DDBJ databases">
        <title>Genomic Encyclopedia of Archaeal and Bacterial Type Strains, Phase II (KMG-II): from individual species to whole genera.</title>
        <authorList>
            <person name="Goeker M."/>
        </authorList>
    </citation>
    <scope>NUCLEOTIDE SEQUENCE [LARGE SCALE GENOMIC DNA]</scope>
    <source>
        <strain evidence="2 3">DSM 25731</strain>
    </source>
</reference>
<feature type="chain" id="PRO_5015568282" description="Ig-like domain-containing protein" evidence="1">
    <location>
        <begin position="24"/>
        <end position="1541"/>
    </location>
</feature>
<dbReference type="InterPro" id="IPR032675">
    <property type="entry name" value="LRR_dom_sf"/>
</dbReference>
<keyword evidence="1" id="KW-0732">Signal</keyword>
<protein>
    <recommendedName>
        <fullName evidence="4">Ig-like domain-containing protein</fullName>
    </recommendedName>
</protein>
<evidence type="ECO:0008006" key="4">
    <source>
        <dbReference type="Google" id="ProtNLM"/>
    </source>
</evidence>
<dbReference type="Gene3D" id="3.80.10.10">
    <property type="entry name" value="Ribonuclease Inhibitor"/>
    <property type="match status" value="3"/>
</dbReference>
<evidence type="ECO:0000313" key="2">
    <source>
        <dbReference type="EMBL" id="PTX61006.1"/>
    </source>
</evidence>
<name>A0A2T6BY95_9FLAO</name>
<evidence type="ECO:0000256" key="1">
    <source>
        <dbReference type="SAM" id="SignalP"/>
    </source>
</evidence>
<gene>
    <name evidence="2" type="ORF">C8N46_105162</name>
</gene>
<dbReference type="EMBL" id="QBKT01000005">
    <property type="protein sequence ID" value="PTX61006.1"/>
    <property type="molecule type" value="Genomic_DNA"/>
</dbReference>
<organism evidence="2 3">
    <name type="scientific">Kordia periserrulae</name>
    <dbReference type="NCBI Taxonomy" id="701523"/>
    <lineage>
        <taxon>Bacteria</taxon>
        <taxon>Pseudomonadati</taxon>
        <taxon>Bacteroidota</taxon>
        <taxon>Flavobacteriia</taxon>
        <taxon>Flavobacteriales</taxon>
        <taxon>Flavobacteriaceae</taxon>
        <taxon>Kordia</taxon>
    </lineage>
</organism>
<comment type="caution">
    <text evidence="2">The sequence shown here is derived from an EMBL/GenBank/DDBJ whole genome shotgun (WGS) entry which is preliminary data.</text>
</comment>
<proteinExistence type="predicted"/>
<sequence length="1541" mass="166040">MRLKLLSTTVLLLNIFFTTTAIAQPSNDDFANAIPVSCGGNYTSSTAQATLDENNAPDSVNPQVDLNAPNIWYSYTGSGTPEIVTVDLCASGYDTSYLVYTGTSGNLTLVAANDDNEDQCGPGYRSYGTFESDGTTTYYITVTGYDSSSFGDVDLTISCEEYTPIPDTIELAVPIVPSPEGTGCPTGYSFVLDFATDTTDSGMGGCYDNEVEGLDQFFTWTATTNGLLFSSTLPSEGLGGIIVRNASAPYDIIDCSGVDQFITPILRGWDIGDDVIIQIYRGEGQTGTLDVSFCLEEKTIIAPPNDTAAGAIPITVGLAGSDCSTTNSNQTVYFNTSTYTTTASGTVASCRPDSTGVDQFFTWTATSTGLLLGENDDAIGIAIRSTSGQEYACAVRGSGDPIKLSGWQVGEELIIQIYNFENSHKDAFSFCLREYNTSENDLITGAIPITPDALGNDCTERTLFFSSDGTTDSGLDGSCNTTNTGYDQFFTWTATTNALLWSGLTGSPGIIIRDVAGNEITCANTITPDDTVLTGWQVGDELIIQIYDWVFQDSKGTYANNVETSYVDVSFCLKEHTLEIPGLTYVPDDNFEQALIDYGYDTTLDNYVTTANISTVNDLNIRDLGIFDLTGIEDFASLEILNCGLNFLGELDLSNNTNLNYLIADNAALTALNVKNGNNTNVTTFNTLGNIDLFCIEVDDAAYSTANWTNIESTTSFSTNCGSTVNDECVNAISVPISDATCNNTVAGTLFQATNSNSLQCFGDLPNFTDVWFSFVATETTHNIALQNTTGPSNTVFHAVIDAQTYNCENITNAIYCSDELESQATGLTIGNTYYIQVYSYVANSTETFDLCVSTNATAGLTYVPDDNFEQALIDYGYDTTLDNYVTTANISTVNDLNIRDLGIFDLTGIEDFAGLEILNCGLNFLGELDLSNNTNLNYLIADNAALTVLNVKNGNNTNVTTFNTLGNIDLFCIEVDDATYSTANWTNIEPTTSFSTNCGSTVNDECVNAISVPISDATCNNTVAGTLFQATNSNSLQCFGDLPNFTDVWFSFVATETTHNIALQNTTGPSNTVFHAIIDAQTYNCGNITNAIYCSDELESQATGLTIGNTYYIQVYSYVENSNETFDLCVSTNTTAGLTYVPDDNFEQALIDYGYDTTLDNYVTTANISTVNDLNIRDLGIFDLTGIEDFAGLEILNCGLNFLGELDLSNNTNLNYLIADNAALTVLNVKNGNNTNVTTFNTLGNIDLFCIEVDDAAYSTANWTNIEPTTSFNEFCGSPIQVAAKVYLQGAMLENTGGLMRTDLKDNNYIPTVSPYADGTTILATDPVFMATGQDKIVDWIWIELRDANNPTSIIDGKSALLQQDGDVVEAVSDNTSTPVSFNQVSGDYYIVIKHRNHLGIMSGSQIGLTNTAVTTVDFTDSNNQITYGTNAQTTFGMPANTVAMWCGNANGDNVVQYSGTNPDVPAILATVLNDAGNFLNFPTFTITGYNSNDINLDGNTQYTGINPDTPIILQNVFVHPGNFLNFSTFQIVEQLPNNE</sequence>
<dbReference type="OrthoDB" id="3179827at2"/>
<accession>A0A2T6BY95</accession>
<evidence type="ECO:0000313" key="3">
    <source>
        <dbReference type="Proteomes" id="UP000244090"/>
    </source>
</evidence>
<keyword evidence="3" id="KW-1185">Reference proteome</keyword>
<dbReference type="Proteomes" id="UP000244090">
    <property type="component" value="Unassembled WGS sequence"/>
</dbReference>
<feature type="signal peptide" evidence="1">
    <location>
        <begin position="1"/>
        <end position="23"/>
    </location>
</feature>
<dbReference type="RefSeq" id="WP_108115123.1">
    <property type="nucleotide sequence ID" value="NZ_QBKT01000005.1"/>
</dbReference>